<proteinExistence type="predicted"/>
<evidence type="ECO:0000313" key="3">
    <source>
        <dbReference type="Proteomes" id="UP000028875"/>
    </source>
</evidence>
<gene>
    <name evidence="2" type="ORF">BN990_02345</name>
</gene>
<keyword evidence="1" id="KW-0812">Transmembrane</keyword>
<dbReference type="STRING" id="1462526.BN990_02345"/>
<organism evidence="2 3">
    <name type="scientific">Virgibacillus massiliensis</name>
    <dbReference type="NCBI Taxonomy" id="1462526"/>
    <lineage>
        <taxon>Bacteria</taxon>
        <taxon>Bacillati</taxon>
        <taxon>Bacillota</taxon>
        <taxon>Bacilli</taxon>
        <taxon>Bacillales</taxon>
        <taxon>Bacillaceae</taxon>
        <taxon>Virgibacillus</taxon>
    </lineage>
</organism>
<comment type="caution">
    <text evidence="2">The sequence shown here is derived from an EMBL/GenBank/DDBJ whole genome shotgun (WGS) entry which is preliminary data.</text>
</comment>
<dbReference type="Proteomes" id="UP000028875">
    <property type="component" value="Unassembled WGS sequence"/>
</dbReference>
<keyword evidence="1" id="KW-1133">Transmembrane helix</keyword>
<keyword evidence="1" id="KW-0472">Membrane</keyword>
<dbReference type="AlphaFoldDB" id="A0A024QCR0"/>
<evidence type="ECO:0000313" key="2">
    <source>
        <dbReference type="EMBL" id="CDQ40027.1"/>
    </source>
</evidence>
<feature type="transmembrane region" description="Helical" evidence="1">
    <location>
        <begin position="6"/>
        <end position="22"/>
    </location>
</feature>
<protein>
    <submittedName>
        <fullName evidence="2">Uncharacterized protein</fullName>
    </submittedName>
</protein>
<feature type="transmembrane region" description="Helical" evidence="1">
    <location>
        <begin position="43"/>
        <end position="70"/>
    </location>
</feature>
<reference evidence="2 3" key="1">
    <citation type="submission" date="2014-03" db="EMBL/GenBank/DDBJ databases">
        <authorList>
            <person name="Urmite Genomes U."/>
        </authorList>
    </citation>
    <scope>NUCLEOTIDE SEQUENCE [LARGE SCALE GENOMIC DNA]</scope>
    <source>
        <strain evidence="2 3">Vm-5</strain>
    </source>
</reference>
<accession>A0A024QCR0</accession>
<sequence>MGFFMAIALVVIAGGIGVFVIERLKYKYNQGTLGKKKLKSIQYLLDSLIPLGMFCGCSISIISGIFVPVFY</sequence>
<reference evidence="3" key="2">
    <citation type="submission" date="2014-05" db="EMBL/GenBank/DDBJ databases">
        <title>Draft genome sequence of Virgibacillus massiliensis Vm-5.</title>
        <authorList>
            <person name="Khelaifia S."/>
            <person name="Croce O."/>
            <person name="Lagier J.C."/>
            <person name="Raoult D."/>
        </authorList>
    </citation>
    <scope>NUCLEOTIDE SEQUENCE [LARGE SCALE GENOMIC DNA]</scope>
    <source>
        <strain evidence="3">Vm-5</strain>
    </source>
</reference>
<evidence type="ECO:0000256" key="1">
    <source>
        <dbReference type="SAM" id="Phobius"/>
    </source>
</evidence>
<keyword evidence="3" id="KW-1185">Reference proteome</keyword>
<name>A0A024QCR0_9BACI</name>
<dbReference type="EMBL" id="CCDP010000001">
    <property type="protein sequence ID" value="CDQ40027.1"/>
    <property type="molecule type" value="Genomic_DNA"/>
</dbReference>